<evidence type="ECO:0000313" key="2">
    <source>
        <dbReference type="EMBL" id="WUP73936.1"/>
    </source>
</evidence>
<keyword evidence="3" id="KW-1185">Reference proteome</keyword>
<feature type="compositionally biased region" description="Pro residues" evidence="1">
    <location>
        <begin position="69"/>
        <end position="93"/>
    </location>
</feature>
<dbReference type="Proteomes" id="UP001432011">
    <property type="component" value="Chromosome"/>
</dbReference>
<proteinExistence type="predicted"/>
<feature type="region of interest" description="Disordered" evidence="1">
    <location>
        <begin position="66"/>
        <end position="115"/>
    </location>
</feature>
<name>A0ABZ1SLP0_9ACTN</name>
<evidence type="ECO:0000256" key="1">
    <source>
        <dbReference type="SAM" id="MobiDB-lite"/>
    </source>
</evidence>
<dbReference type="EMBL" id="CP108085">
    <property type="protein sequence ID" value="WUP73936.1"/>
    <property type="molecule type" value="Genomic_DNA"/>
</dbReference>
<protein>
    <submittedName>
        <fullName evidence="2">Uncharacterized protein</fullName>
    </submittedName>
</protein>
<organism evidence="2 3">
    <name type="scientific">Microbispora hainanensis</name>
    <dbReference type="NCBI Taxonomy" id="568844"/>
    <lineage>
        <taxon>Bacteria</taxon>
        <taxon>Bacillati</taxon>
        <taxon>Actinomycetota</taxon>
        <taxon>Actinomycetes</taxon>
        <taxon>Streptosporangiales</taxon>
        <taxon>Streptosporangiaceae</taxon>
        <taxon>Microbispora</taxon>
    </lineage>
</organism>
<sequence>MTTAAPGRGRGEQGEQNGQGGQNRQGGHDRQNGQNGQDGQDPLIPPDPTSLEAWMRQVLGLAGARASAFPPPLPTPPPLRTPPPLPALPPLPSTGPGHPGRSADADGPDPGGHAK</sequence>
<accession>A0ABZ1SLP0</accession>
<dbReference type="RefSeq" id="WP_328709030.1">
    <property type="nucleotide sequence ID" value="NZ_CP108085.1"/>
</dbReference>
<reference evidence="2" key="1">
    <citation type="submission" date="2022-10" db="EMBL/GenBank/DDBJ databases">
        <title>The complete genomes of actinobacterial strains from the NBC collection.</title>
        <authorList>
            <person name="Joergensen T.S."/>
            <person name="Alvarez Arevalo M."/>
            <person name="Sterndorff E.B."/>
            <person name="Faurdal D."/>
            <person name="Vuksanovic O."/>
            <person name="Mourched A.-S."/>
            <person name="Charusanti P."/>
            <person name="Shaw S."/>
            <person name="Blin K."/>
            <person name="Weber T."/>
        </authorList>
    </citation>
    <scope>NUCLEOTIDE SEQUENCE</scope>
    <source>
        <strain evidence="2">NBC_00254</strain>
    </source>
</reference>
<gene>
    <name evidence="2" type="ORF">OG913_31840</name>
</gene>
<evidence type="ECO:0000313" key="3">
    <source>
        <dbReference type="Proteomes" id="UP001432011"/>
    </source>
</evidence>
<feature type="region of interest" description="Disordered" evidence="1">
    <location>
        <begin position="1"/>
        <end position="53"/>
    </location>
</feature>